<keyword evidence="1" id="KW-0472">Membrane</keyword>
<accession>A0A2S2PQV0</accession>
<evidence type="ECO:0000256" key="1">
    <source>
        <dbReference type="SAM" id="Phobius"/>
    </source>
</evidence>
<reference evidence="2" key="1">
    <citation type="submission" date="2018-04" db="EMBL/GenBank/DDBJ databases">
        <title>Transcriptome of Schizaphis graminum biotype I.</title>
        <authorList>
            <person name="Scully E.D."/>
            <person name="Geib S.M."/>
            <person name="Palmer N.A."/>
            <person name="Koch K."/>
            <person name="Bradshaw J."/>
            <person name="Heng-Moss T."/>
            <person name="Sarath G."/>
        </authorList>
    </citation>
    <scope>NUCLEOTIDE SEQUENCE</scope>
</reference>
<organism evidence="2">
    <name type="scientific">Schizaphis graminum</name>
    <name type="common">Green bug aphid</name>
    <dbReference type="NCBI Taxonomy" id="13262"/>
    <lineage>
        <taxon>Eukaryota</taxon>
        <taxon>Metazoa</taxon>
        <taxon>Ecdysozoa</taxon>
        <taxon>Arthropoda</taxon>
        <taxon>Hexapoda</taxon>
        <taxon>Insecta</taxon>
        <taxon>Pterygota</taxon>
        <taxon>Neoptera</taxon>
        <taxon>Paraneoptera</taxon>
        <taxon>Hemiptera</taxon>
        <taxon>Sternorrhyncha</taxon>
        <taxon>Aphidomorpha</taxon>
        <taxon>Aphidoidea</taxon>
        <taxon>Aphididae</taxon>
        <taxon>Aphidini</taxon>
        <taxon>Schizaphis</taxon>
    </lineage>
</organism>
<sequence length="150" mass="16813">MVGTMDKTTINLAKKKYTGRIRRLSIKIKINIISPRMRDKLGFRLLNSTATVDGRSFSVLPVPFGAGKYDVHPHSDRLAGRRRQVKRPLSCLYHERATLSLDAVRVVDVHFLNVLKTNRRPRRDFLLGRGGACSLIGVVRAVVGPVAVIR</sequence>
<keyword evidence="1" id="KW-1133">Transmembrane helix</keyword>
<dbReference type="AlphaFoldDB" id="A0A2S2PQV0"/>
<proteinExistence type="predicted"/>
<name>A0A2S2PQV0_SCHGA</name>
<dbReference type="EMBL" id="GGMR01019069">
    <property type="protein sequence ID" value="MBY31688.1"/>
    <property type="molecule type" value="Transcribed_RNA"/>
</dbReference>
<feature type="transmembrane region" description="Helical" evidence="1">
    <location>
        <begin position="126"/>
        <end position="149"/>
    </location>
</feature>
<gene>
    <name evidence="2" type="ORF">g.50376</name>
</gene>
<keyword evidence="1" id="KW-0812">Transmembrane</keyword>
<protein>
    <submittedName>
        <fullName evidence="2">Uncharacterized protein</fullName>
    </submittedName>
</protein>
<evidence type="ECO:0000313" key="2">
    <source>
        <dbReference type="EMBL" id="MBY31688.1"/>
    </source>
</evidence>